<name>A0A3P6RBQ5_CYLGO</name>
<organism evidence="2 3">
    <name type="scientific">Cylicostephanus goldi</name>
    <name type="common">Nematode worm</name>
    <dbReference type="NCBI Taxonomy" id="71465"/>
    <lineage>
        <taxon>Eukaryota</taxon>
        <taxon>Metazoa</taxon>
        <taxon>Ecdysozoa</taxon>
        <taxon>Nematoda</taxon>
        <taxon>Chromadorea</taxon>
        <taxon>Rhabditida</taxon>
        <taxon>Rhabditina</taxon>
        <taxon>Rhabditomorpha</taxon>
        <taxon>Strongyloidea</taxon>
        <taxon>Strongylidae</taxon>
        <taxon>Cylicostephanus</taxon>
    </lineage>
</organism>
<dbReference type="EMBL" id="UYRV01009303">
    <property type="protein sequence ID" value="VDK56387.1"/>
    <property type="molecule type" value="Genomic_DNA"/>
</dbReference>
<evidence type="ECO:0000256" key="1">
    <source>
        <dbReference type="SAM" id="MobiDB-lite"/>
    </source>
</evidence>
<reference evidence="2 3" key="1">
    <citation type="submission" date="2018-11" db="EMBL/GenBank/DDBJ databases">
        <authorList>
            <consortium name="Pathogen Informatics"/>
        </authorList>
    </citation>
    <scope>NUCLEOTIDE SEQUENCE [LARGE SCALE GENOMIC DNA]</scope>
</reference>
<gene>
    <name evidence="2" type="ORF">CGOC_LOCUS3636</name>
</gene>
<evidence type="ECO:0000313" key="2">
    <source>
        <dbReference type="EMBL" id="VDK56387.1"/>
    </source>
</evidence>
<dbReference type="Proteomes" id="UP000271889">
    <property type="component" value="Unassembled WGS sequence"/>
</dbReference>
<keyword evidence="3" id="KW-1185">Reference proteome</keyword>
<proteinExistence type="predicted"/>
<feature type="region of interest" description="Disordered" evidence="1">
    <location>
        <begin position="1"/>
        <end position="33"/>
    </location>
</feature>
<dbReference type="AlphaFoldDB" id="A0A3P6RBQ5"/>
<evidence type="ECO:0000313" key="3">
    <source>
        <dbReference type="Proteomes" id="UP000271889"/>
    </source>
</evidence>
<protein>
    <submittedName>
        <fullName evidence="2">Uncharacterized protein</fullName>
    </submittedName>
</protein>
<sequence>MSETALLSAETSTDIQLEGANGRELNEEGWDDEGGRDFNKVPFYVYVLLHPVLAPLFPEIDVIHMDDDTDKLAINAEAIGNGEYVVVEEEMVIF</sequence>
<feature type="compositionally biased region" description="Polar residues" evidence="1">
    <location>
        <begin position="1"/>
        <end position="15"/>
    </location>
</feature>
<accession>A0A3P6RBQ5</accession>